<keyword evidence="4 7" id="KW-0812">Transmembrane</keyword>
<keyword evidence="5 7" id="KW-1133">Transmembrane helix</keyword>
<feature type="transmembrane region" description="Helical" evidence="7">
    <location>
        <begin position="154"/>
        <end position="174"/>
    </location>
</feature>
<evidence type="ECO:0000256" key="3">
    <source>
        <dbReference type="ARBA" id="ARBA00022448"/>
    </source>
</evidence>
<evidence type="ECO:0000256" key="4">
    <source>
        <dbReference type="ARBA" id="ARBA00022692"/>
    </source>
</evidence>
<name>A0A2C9WE09_MANES</name>
<comment type="similarity">
    <text evidence="2">Belongs to the purine permeases (TC 2.A.7.14) family.</text>
</comment>
<dbReference type="GO" id="GO:0022857">
    <property type="term" value="F:transmembrane transporter activity"/>
    <property type="evidence" value="ECO:0000318"/>
    <property type="project" value="GO_Central"/>
</dbReference>
<dbReference type="Pfam" id="PF16913">
    <property type="entry name" value="PUNUT"/>
    <property type="match status" value="1"/>
</dbReference>
<dbReference type="GO" id="GO:0015211">
    <property type="term" value="F:purine nucleoside transmembrane transporter activity"/>
    <property type="evidence" value="ECO:0007669"/>
    <property type="project" value="InterPro"/>
</dbReference>
<keyword evidence="6 7" id="KW-0472">Membrane</keyword>
<gene>
    <name evidence="8" type="ORF">MANES_02G148200</name>
</gene>
<evidence type="ECO:0000256" key="7">
    <source>
        <dbReference type="SAM" id="Phobius"/>
    </source>
</evidence>
<evidence type="ECO:0000256" key="2">
    <source>
        <dbReference type="ARBA" id="ARBA00006213"/>
    </source>
</evidence>
<dbReference type="EMBL" id="CM004388">
    <property type="protein sequence ID" value="OAY58081.1"/>
    <property type="molecule type" value="Genomic_DNA"/>
</dbReference>
<feature type="transmembrane region" description="Helical" evidence="7">
    <location>
        <begin position="52"/>
        <end position="70"/>
    </location>
</feature>
<accession>A0A2C9WE09</accession>
<dbReference type="GO" id="GO:0005345">
    <property type="term" value="F:purine nucleobase transmembrane transporter activity"/>
    <property type="evidence" value="ECO:0007669"/>
    <property type="project" value="UniProtKB-ARBA"/>
</dbReference>
<feature type="transmembrane region" description="Helical" evidence="7">
    <location>
        <begin position="16"/>
        <end position="40"/>
    </location>
</feature>
<keyword evidence="3" id="KW-0813">Transport</keyword>
<proteinExistence type="inferred from homology"/>
<dbReference type="PANTHER" id="PTHR31376">
    <property type="entry name" value="OS09G0467300 PROTEIN-RELATED"/>
    <property type="match status" value="1"/>
</dbReference>
<protein>
    <submittedName>
        <fullName evidence="8">Uncharacterized protein</fullName>
    </submittedName>
</protein>
<evidence type="ECO:0000256" key="6">
    <source>
        <dbReference type="ARBA" id="ARBA00023136"/>
    </source>
</evidence>
<dbReference type="AlphaFoldDB" id="A0A2C9WE09"/>
<dbReference type="InterPro" id="IPR030182">
    <property type="entry name" value="PUP_plant"/>
</dbReference>
<feature type="transmembrane region" description="Helical" evidence="7">
    <location>
        <begin position="194"/>
        <end position="212"/>
    </location>
</feature>
<organism evidence="8">
    <name type="scientific">Manihot esculenta</name>
    <name type="common">Cassava</name>
    <name type="synonym">Jatropha manihot</name>
    <dbReference type="NCBI Taxonomy" id="3983"/>
    <lineage>
        <taxon>Eukaryota</taxon>
        <taxon>Viridiplantae</taxon>
        <taxon>Streptophyta</taxon>
        <taxon>Embryophyta</taxon>
        <taxon>Tracheophyta</taxon>
        <taxon>Spermatophyta</taxon>
        <taxon>Magnoliopsida</taxon>
        <taxon>eudicotyledons</taxon>
        <taxon>Gunneridae</taxon>
        <taxon>Pentapetalae</taxon>
        <taxon>rosids</taxon>
        <taxon>fabids</taxon>
        <taxon>Malpighiales</taxon>
        <taxon>Euphorbiaceae</taxon>
        <taxon>Crotonoideae</taxon>
        <taxon>Manihoteae</taxon>
        <taxon>Manihot</taxon>
    </lineage>
</organism>
<evidence type="ECO:0000256" key="5">
    <source>
        <dbReference type="ARBA" id="ARBA00022989"/>
    </source>
</evidence>
<feature type="transmembrane region" description="Helical" evidence="7">
    <location>
        <begin position="82"/>
        <end position="101"/>
    </location>
</feature>
<evidence type="ECO:0000256" key="1">
    <source>
        <dbReference type="ARBA" id="ARBA00004370"/>
    </source>
</evidence>
<reference evidence="8" key="1">
    <citation type="submission" date="2016-02" db="EMBL/GenBank/DDBJ databases">
        <title>WGS assembly of Manihot esculenta.</title>
        <authorList>
            <person name="Bredeson J.V."/>
            <person name="Prochnik S.E."/>
            <person name="Lyons J.B."/>
            <person name="Schmutz J."/>
            <person name="Grimwood J."/>
            <person name="Vrebalov J."/>
            <person name="Bart R.S."/>
            <person name="Amuge T."/>
            <person name="Ferguson M.E."/>
            <person name="Green R."/>
            <person name="Putnam N."/>
            <person name="Stites J."/>
            <person name="Rounsley S."/>
            <person name="Rokhsar D.S."/>
        </authorList>
    </citation>
    <scope>NUCLEOTIDE SEQUENCE [LARGE SCALE GENOMIC DNA]</scope>
    <source>
        <tissue evidence="8">Leaf</tissue>
    </source>
</reference>
<dbReference type="STRING" id="3983.A0A2C9WE09"/>
<comment type="subcellular location">
    <subcellularLocation>
        <location evidence="1">Membrane</location>
    </subcellularLocation>
</comment>
<dbReference type="GO" id="GO:0016020">
    <property type="term" value="C:membrane"/>
    <property type="evidence" value="ECO:0007669"/>
    <property type="project" value="UniProtKB-SubCell"/>
</dbReference>
<evidence type="ECO:0000313" key="8">
    <source>
        <dbReference type="EMBL" id="OAY58081.1"/>
    </source>
</evidence>
<dbReference type="PANTHER" id="PTHR31376:SF1">
    <property type="entry name" value="PURINE PERMEASE 2"/>
    <property type="match status" value="1"/>
</dbReference>
<feature type="transmembrane region" description="Helical" evidence="7">
    <location>
        <begin position="121"/>
        <end position="142"/>
    </location>
</feature>
<sequence>MENNDKPQVNNTKRRALLILNCILLTVGNCGGPLILRLYFIHGGKRVWLSSWLQTGGWPIIFILLLISYLHRGSHKPTTKFFYMDTSLFIAATIVGVITGFDDYLYAYGIARLPVSTSSLIIATQLVILQTVGAGVLALHSNSDRPEHESKGEYILGFVMTLAATAIYGLILPLVELIYKKSKQEISYTLVMEIQLVMSLFPIVVCTMGMLVNKDFERSDLRYYDSGLPHLYSFKKRTRLNLKE</sequence>